<evidence type="ECO:0000256" key="1">
    <source>
        <dbReference type="SAM" id="MobiDB-lite"/>
    </source>
</evidence>
<name>A0ABQ7PTT0_PLUXY</name>
<gene>
    <name evidence="2" type="ORF">JYU34_021540</name>
</gene>
<dbReference type="EMBL" id="JAHIBW010000029">
    <property type="protein sequence ID" value="KAG7296392.1"/>
    <property type="molecule type" value="Genomic_DNA"/>
</dbReference>
<feature type="region of interest" description="Disordered" evidence="1">
    <location>
        <begin position="27"/>
        <end position="47"/>
    </location>
</feature>
<keyword evidence="3" id="KW-1185">Reference proteome</keyword>
<organism evidence="2 3">
    <name type="scientific">Plutella xylostella</name>
    <name type="common">Diamondback moth</name>
    <name type="synonym">Plutella maculipennis</name>
    <dbReference type="NCBI Taxonomy" id="51655"/>
    <lineage>
        <taxon>Eukaryota</taxon>
        <taxon>Metazoa</taxon>
        <taxon>Ecdysozoa</taxon>
        <taxon>Arthropoda</taxon>
        <taxon>Hexapoda</taxon>
        <taxon>Insecta</taxon>
        <taxon>Pterygota</taxon>
        <taxon>Neoptera</taxon>
        <taxon>Endopterygota</taxon>
        <taxon>Lepidoptera</taxon>
        <taxon>Glossata</taxon>
        <taxon>Ditrysia</taxon>
        <taxon>Yponomeutoidea</taxon>
        <taxon>Plutellidae</taxon>
        <taxon>Plutella</taxon>
    </lineage>
</organism>
<evidence type="ECO:0000313" key="2">
    <source>
        <dbReference type="EMBL" id="KAG7296392.1"/>
    </source>
</evidence>
<dbReference type="Proteomes" id="UP000823941">
    <property type="component" value="Chromosome 29"/>
</dbReference>
<accession>A0ABQ7PTT0</accession>
<evidence type="ECO:0000313" key="3">
    <source>
        <dbReference type="Proteomes" id="UP000823941"/>
    </source>
</evidence>
<sequence length="83" mass="9065">MKVLNDARGTECYTFVIISASMEQGWFDAPRSDAPPPAPRGTPRAPAPRAALLCSQLPPDCRAVRTSHENKSLPQPELLHKLS</sequence>
<proteinExistence type="predicted"/>
<feature type="region of interest" description="Disordered" evidence="1">
    <location>
        <begin position="63"/>
        <end position="83"/>
    </location>
</feature>
<protein>
    <submittedName>
        <fullName evidence="2">Uncharacterized protein</fullName>
    </submittedName>
</protein>
<reference evidence="2 3" key="1">
    <citation type="submission" date="2021-06" db="EMBL/GenBank/DDBJ databases">
        <title>A haploid diamondback moth (Plutella xylostella L.) genome assembly resolves 31 chromosomes and identifies a diamide resistance mutation.</title>
        <authorList>
            <person name="Ward C.M."/>
            <person name="Perry K.D."/>
            <person name="Baker G."/>
            <person name="Powis K."/>
            <person name="Heckel D.G."/>
            <person name="Baxter S.W."/>
        </authorList>
    </citation>
    <scope>NUCLEOTIDE SEQUENCE [LARGE SCALE GENOMIC DNA]</scope>
    <source>
        <strain evidence="2 3">LV</strain>
        <tissue evidence="2">Single pupa</tissue>
    </source>
</reference>
<comment type="caution">
    <text evidence="2">The sequence shown here is derived from an EMBL/GenBank/DDBJ whole genome shotgun (WGS) entry which is preliminary data.</text>
</comment>